<dbReference type="Proteomes" id="UP000196536">
    <property type="component" value="Unassembled WGS sequence"/>
</dbReference>
<evidence type="ECO:0000313" key="2">
    <source>
        <dbReference type="Proteomes" id="UP000196536"/>
    </source>
</evidence>
<accession>A0A1Z9YZ55</accession>
<organism evidence="1 2">
    <name type="scientific">Acinetobacter populi</name>
    <dbReference type="NCBI Taxonomy" id="1582270"/>
    <lineage>
        <taxon>Bacteria</taxon>
        <taxon>Pseudomonadati</taxon>
        <taxon>Pseudomonadota</taxon>
        <taxon>Gammaproteobacteria</taxon>
        <taxon>Moraxellales</taxon>
        <taxon>Moraxellaceae</taxon>
        <taxon>Acinetobacter</taxon>
    </lineage>
</organism>
<dbReference type="EMBL" id="NEXX01000002">
    <property type="protein sequence ID" value="OUY07484.1"/>
    <property type="molecule type" value="Genomic_DNA"/>
</dbReference>
<reference evidence="1 2" key="1">
    <citation type="submission" date="2017-05" db="EMBL/GenBank/DDBJ databases">
        <title>Acinetobacter populi ANC 5415 (= PBJ7), whole genome shotgun sequencing project.</title>
        <authorList>
            <person name="Nemec A."/>
            <person name="Radolfova-Krizova L."/>
        </authorList>
    </citation>
    <scope>NUCLEOTIDE SEQUENCE [LARGE SCALE GENOMIC DNA]</scope>
    <source>
        <strain evidence="1 2">PBJ7</strain>
    </source>
</reference>
<keyword evidence="2" id="KW-1185">Reference proteome</keyword>
<gene>
    <name evidence="1" type="ORF">CAP51_06950</name>
</gene>
<dbReference type="AlphaFoldDB" id="A0A1Z9YZ55"/>
<sequence>MNTLSVYEIFNHFDFYQKNYQVILLDSTQYYIAVEDAYLQLPFSVKIPLFLGDLLQLWFSQQWVDHAIDAYLFNPQDIPFKINTDRNLYYLYQIDCRKLSNNFAKTYSIQSQQQNIALHLGQILQYLSTYKLLTRPQPAHFNDIKQAV</sequence>
<dbReference type="OrthoDB" id="6709581at2"/>
<comment type="caution">
    <text evidence="1">The sequence shown here is derived from an EMBL/GenBank/DDBJ whole genome shotgun (WGS) entry which is preliminary data.</text>
</comment>
<protein>
    <submittedName>
        <fullName evidence="1">Uncharacterized protein</fullName>
    </submittedName>
</protein>
<proteinExistence type="predicted"/>
<evidence type="ECO:0000313" key="1">
    <source>
        <dbReference type="EMBL" id="OUY07484.1"/>
    </source>
</evidence>
<name>A0A1Z9YZ55_9GAMM</name>